<evidence type="ECO:0000259" key="1">
    <source>
        <dbReference type="Pfam" id="PF13460"/>
    </source>
</evidence>
<keyword evidence="3" id="KW-1185">Reference proteome</keyword>
<dbReference type="Pfam" id="PF13460">
    <property type="entry name" value="NAD_binding_10"/>
    <property type="match status" value="1"/>
</dbReference>
<protein>
    <submittedName>
        <fullName evidence="2">Uncharacterized protein YbjT (DUF2867 family)</fullName>
    </submittedName>
</protein>
<evidence type="ECO:0000313" key="3">
    <source>
        <dbReference type="Proteomes" id="UP000583800"/>
    </source>
</evidence>
<organism evidence="2 3">
    <name type="scientific">Nonomuraea muscovyensis</name>
    <dbReference type="NCBI Taxonomy" id="1124761"/>
    <lineage>
        <taxon>Bacteria</taxon>
        <taxon>Bacillati</taxon>
        <taxon>Actinomycetota</taxon>
        <taxon>Actinomycetes</taxon>
        <taxon>Streptosporangiales</taxon>
        <taxon>Streptosporangiaceae</taxon>
        <taxon>Nonomuraea</taxon>
    </lineage>
</organism>
<dbReference type="InterPro" id="IPR016040">
    <property type="entry name" value="NAD(P)-bd_dom"/>
</dbReference>
<proteinExistence type="predicted"/>
<dbReference type="InterPro" id="IPR036291">
    <property type="entry name" value="NAD(P)-bd_dom_sf"/>
</dbReference>
<evidence type="ECO:0000313" key="2">
    <source>
        <dbReference type="EMBL" id="MBB6349011.1"/>
    </source>
</evidence>
<reference evidence="2 3" key="1">
    <citation type="submission" date="2020-08" db="EMBL/GenBank/DDBJ databases">
        <title>Sequencing the genomes of 1000 actinobacteria strains.</title>
        <authorList>
            <person name="Klenk H.-P."/>
        </authorList>
    </citation>
    <scope>NUCLEOTIDE SEQUENCE [LARGE SCALE GENOMIC DNA]</scope>
    <source>
        <strain evidence="2 3">DSM 45913</strain>
    </source>
</reference>
<feature type="domain" description="NAD(P)-binding" evidence="1">
    <location>
        <begin position="6"/>
        <end position="185"/>
    </location>
</feature>
<dbReference type="PANTHER" id="PTHR43162">
    <property type="match status" value="1"/>
</dbReference>
<comment type="caution">
    <text evidence="2">The sequence shown here is derived from an EMBL/GenBank/DDBJ whole genome shotgun (WGS) entry which is preliminary data.</text>
</comment>
<dbReference type="EMBL" id="JACHJB010000002">
    <property type="protein sequence ID" value="MBB6349011.1"/>
    <property type="molecule type" value="Genomic_DNA"/>
</dbReference>
<dbReference type="InterPro" id="IPR051604">
    <property type="entry name" value="Ergot_Alk_Oxidoreductase"/>
</dbReference>
<accession>A0A7X0F1Q1</accession>
<dbReference type="RefSeq" id="WP_185086650.1">
    <property type="nucleotide sequence ID" value="NZ_JACHJB010000002.1"/>
</dbReference>
<dbReference type="AlphaFoldDB" id="A0A7X0F1Q1"/>
<dbReference type="PANTHER" id="PTHR43162:SF1">
    <property type="entry name" value="PRESTALK A DIFFERENTIATION PROTEIN A"/>
    <property type="match status" value="1"/>
</dbReference>
<gene>
    <name evidence="2" type="ORF">FHU36_005556</name>
</gene>
<sequence length="286" mass="29939">MIVVTGATGNVGRTLVRLLTEANEPVTAVSRKITGSDVPPGVRAVAADLADPASLRPALDGAGALFLLISGEFVSAAADPSGVVGDVLDDAKAAGVGQVVLLSSQGVVTRPESSSHGSTGRSIEDAVRRSGLDWTILRPGGFDSNTYAWAESVRTQRTVTAPFGDVGLPFVDPDDIAEVAAAALRGDGHAGQVYELTGPALTTPRQRAEAIGDALGEAVRFVEQTPDEARAQMLRFMPEPVVETTLAIIGEPTPAERRISPDVERVLGRAPRTYADWAQRHIAAFR</sequence>
<name>A0A7X0F1Q1_9ACTN</name>
<dbReference type="Proteomes" id="UP000583800">
    <property type="component" value="Unassembled WGS sequence"/>
</dbReference>
<dbReference type="Gene3D" id="3.90.25.10">
    <property type="entry name" value="UDP-galactose 4-epimerase, domain 1"/>
    <property type="match status" value="1"/>
</dbReference>
<dbReference type="SUPFAM" id="SSF51735">
    <property type="entry name" value="NAD(P)-binding Rossmann-fold domains"/>
    <property type="match status" value="1"/>
</dbReference>
<dbReference type="Gene3D" id="3.40.50.720">
    <property type="entry name" value="NAD(P)-binding Rossmann-like Domain"/>
    <property type="match status" value="1"/>
</dbReference>